<dbReference type="GO" id="GO:0005737">
    <property type="term" value="C:cytoplasm"/>
    <property type="evidence" value="ECO:0007669"/>
    <property type="project" value="TreeGrafter"/>
</dbReference>
<sequence length="497" mass="55953">MKPFDHLRSFLSAALLCLPLASLILSFAPLQAAEQPNVLFIVADDLNCAISPYGDPIAKTPNLERLAERGLTFTHAYCQQAVCNPSRSSFLTGLRPDTVGVDDLRKSFRDTAPNGKQLITLPQHFKKHGYFCQNIGKMFHNTGETQDRRSWSIDEVLFKGTHAEDTIFANRYWQGKRPYKAPVTEAHDVPDIAYRDGQIANLAAAMLRDQAGSEQPFFLAVGFWRPHLPFVAPKKYWDLYDRQQIPLPTNPQPPQDVPEIALHDSREIKGYGETPKDRDFTAEEVRHYRHGYYAAISFLDAQLGEVLDALDASGQADNTIIVFTSDHGFHIGEQSLWGKTTNFELDARVPLIIVDPRRSATANQQTRALAELVDLYPTLAHLTGIENDLPANLEGDNLAAVLDDPSHVIKDGAFTQHQHPFYGSADNWKAWGYSVRTANWRFTQWRAIDSRKVIAEELYDHDGDPHETINLATAPQNAKLLAKLRKQLAQQFPQEHP</sequence>
<dbReference type="PANTHER" id="PTHR45953">
    <property type="entry name" value="IDURONATE 2-SULFATASE"/>
    <property type="match status" value="1"/>
</dbReference>
<reference evidence="9 10" key="1">
    <citation type="submission" date="2018-02" db="EMBL/GenBank/DDBJ databases">
        <title>Comparative genomes isolates from brazilian mangrove.</title>
        <authorList>
            <person name="Araujo J.E."/>
            <person name="Taketani R.G."/>
            <person name="Silva M.C.P."/>
            <person name="Loureco M.V."/>
            <person name="Andreote F.D."/>
        </authorList>
    </citation>
    <scope>NUCLEOTIDE SEQUENCE [LARGE SCALE GENOMIC DNA]</scope>
    <source>
        <strain evidence="9 10">NAP PRIS-MGV</strain>
    </source>
</reference>
<dbReference type="GO" id="GO:0004423">
    <property type="term" value="F:iduronate-2-sulfatase activity"/>
    <property type="evidence" value="ECO:0007669"/>
    <property type="project" value="InterPro"/>
</dbReference>
<proteinExistence type="inferred from homology"/>
<keyword evidence="3" id="KW-0479">Metal-binding</keyword>
<dbReference type="Pfam" id="PF00884">
    <property type="entry name" value="Sulfatase"/>
    <property type="match status" value="1"/>
</dbReference>
<gene>
    <name evidence="9" type="ORF">C5Y98_04270</name>
</gene>
<evidence type="ECO:0000256" key="1">
    <source>
        <dbReference type="ARBA" id="ARBA00001913"/>
    </source>
</evidence>
<comment type="similarity">
    <text evidence="2">Belongs to the sulfatase family.</text>
</comment>
<protein>
    <submittedName>
        <fullName evidence="9">Iduronate-2-sulfatase</fullName>
    </submittedName>
</protein>
<feature type="domain" description="Sulfatase N-terminal" evidence="8">
    <location>
        <begin position="36"/>
        <end position="385"/>
    </location>
</feature>
<dbReference type="InterPro" id="IPR000917">
    <property type="entry name" value="Sulfatase_N"/>
</dbReference>
<dbReference type="Proteomes" id="UP000239388">
    <property type="component" value="Unassembled WGS sequence"/>
</dbReference>
<comment type="caution">
    <text evidence="9">The sequence shown here is derived from an EMBL/GenBank/DDBJ whole genome shotgun (WGS) entry which is preliminary data.</text>
</comment>
<evidence type="ECO:0000313" key="10">
    <source>
        <dbReference type="Proteomes" id="UP000239388"/>
    </source>
</evidence>
<feature type="chain" id="PRO_5015411537" evidence="7">
    <location>
        <begin position="33"/>
        <end position="497"/>
    </location>
</feature>
<comment type="cofactor">
    <cofactor evidence="1">
        <name>Ca(2+)</name>
        <dbReference type="ChEBI" id="CHEBI:29108"/>
    </cofactor>
</comment>
<dbReference type="Gene3D" id="3.40.720.10">
    <property type="entry name" value="Alkaline Phosphatase, subunit A"/>
    <property type="match status" value="1"/>
</dbReference>
<dbReference type="GO" id="GO:0046872">
    <property type="term" value="F:metal ion binding"/>
    <property type="evidence" value="ECO:0007669"/>
    <property type="project" value="UniProtKB-KW"/>
</dbReference>
<keyword evidence="6" id="KW-0106">Calcium</keyword>
<dbReference type="PANTHER" id="PTHR45953:SF1">
    <property type="entry name" value="IDURONATE 2-SULFATASE"/>
    <property type="match status" value="1"/>
</dbReference>
<keyword evidence="4 7" id="KW-0732">Signal</keyword>
<dbReference type="OrthoDB" id="9782218at2"/>
<evidence type="ECO:0000256" key="2">
    <source>
        <dbReference type="ARBA" id="ARBA00008779"/>
    </source>
</evidence>
<evidence type="ECO:0000259" key="8">
    <source>
        <dbReference type="Pfam" id="PF00884"/>
    </source>
</evidence>
<organism evidence="9 10">
    <name type="scientific">Blastopirellula marina</name>
    <dbReference type="NCBI Taxonomy" id="124"/>
    <lineage>
        <taxon>Bacteria</taxon>
        <taxon>Pseudomonadati</taxon>
        <taxon>Planctomycetota</taxon>
        <taxon>Planctomycetia</taxon>
        <taxon>Pirellulales</taxon>
        <taxon>Pirellulaceae</taxon>
        <taxon>Blastopirellula</taxon>
    </lineage>
</organism>
<dbReference type="EMBL" id="PUIB01000006">
    <property type="protein sequence ID" value="PQO41174.1"/>
    <property type="molecule type" value="Genomic_DNA"/>
</dbReference>
<dbReference type="SUPFAM" id="SSF53649">
    <property type="entry name" value="Alkaline phosphatase-like"/>
    <property type="match status" value="1"/>
</dbReference>
<evidence type="ECO:0000313" key="9">
    <source>
        <dbReference type="EMBL" id="PQO41174.1"/>
    </source>
</evidence>
<accession>A0A2S8GAP8</accession>
<keyword evidence="5" id="KW-0378">Hydrolase</keyword>
<evidence type="ECO:0000256" key="7">
    <source>
        <dbReference type="SAM" id="SignalP"/>
    </source>
</evidence>
<evidence type="ECO:0000256" key="5">
    <source>
        <dbReference type="ARBA" id="ARBA00022801"/>
    </source>
</evidence>
<feature type="signal peptide" evidence="7">
    <location>
        <begin position="1"/>
        <end position="32"/>
    </location>
</feature>
<evidence type="ECO:0000256" key="6">
    <source>
        <dbReference type="ARBA" id="ARBA00022837"/>
    </source>
</evidence>
<dbReference type="AlphaFoldDB" id="A0A2S8GAP8"/>
<dbReference type="CDD" id="cd16030">
    <property type="entry name" value="iduronate-2-sulfatase"/>
    <property type="match status" value="1"/>
</dbReference>
<dbReference type="InterPro" id="IPR035874">
    <property type="entry name" value="IDS"/>
</dbReference>
<dbReference type="InterPro" id="IPR017850">
    <property type="entry name" value="Alkaline_phosphatase_core_sf"/>
</dbReference>
<evidence type="ECO:0000256" key="3">
    <source>
        <dbReference type="ARBA" id="ARBA00022723"/>
    </source>
</evidence>
<name>A0A2S8GAP8_9BACT</name>
<evidence type="ECO:0000256" key="4">
    <source>
        <dbReference type="ARBA" id="ARBA00022729"/>
    </source>
</evidence>
<dbReference type="RefSeq" id="WP_105351902.1">
    <property type="nucleotide sequence ID" value="NZ_PUIB01000006.1"/>
</dbReference>